<dbReference type="Proteomes" id="UP000035909">
    <property type="component" value="Unassembled WGS sequence"/>
</dbReference>
<dbReference type="Pfam" id="PF22817">
    <property type="entry name" value="ApeP-like"/>
    <property type="match status" value="1"/>
</dbReference>
<protein>
    <submittedName>
        <fullName evidence="1">3-hydroxydecanoyl-ACP dehydratase</fullName>
    </submittedName>
</protein>
<sequence>MRELPELSYLLPHTKPMLMVDELVAVGPEQVHCRTRVSGLNPFFDAQRQHLPGYVGIELLAQTVAGWAGYQAWQAGRQPDIGFLLGSRRYHSEVSAFDVGTVLDLYGERILDNQGMAVFSCRIEIEGQSVATCQLNVYVPATAKLAQMVVNPHDKEQRT</sequence>
<dbReference type="AlphaFoldDB" id="A0A0J1K6I2"/>
<reference evidence="1 2" key="1">
    <citation type="submission" date="2015-05" db="EMBL/GenBank/DDBJ databases">
        <title>Photobacterium galathea sp. nov.</title>
        <authorList>
            <person name="Machado H."/>
            <person name="Gram L."/>
        </authorList>
    </citation>
    <scope>NUCLEOTIDE SEQUENCE [LARGE SCALE GENOMIC DNA]</scope>
    <source>
        <strain evidence="1 2">DSM 22954</strain>
    </source>
</reference>
<dbReference type="CDD" id="cd01289">
    <property type="entry name" value="FabA_like"/>
    <property type="match status" value="1"/>
</dbReference>
<evidence type="ECO:0000313" key="1">
    <source>
        <dbReference type="EMBL" id="KLV09962.1"/>
    </source>
</evidence>
<dbReference type="Gene3D" id="3.10.129.10">
    <property type="entry name" value="Hotdog Thioesterase"/>
    <property type="match status" value="1"/>
</dbReference>
<gene>
    <name evidence="1" type="ORF">ABT57_09845</name>
</gene>
<dbReference type="EMBL" id="LDOU01000007">
    <property type="protein sequence ID" value="KLV09962.1"/>
    <property type="molecule type" value="Genomic_DNA"/>
</dbReference>
<dbReference type="SUPFAM" id="SSF54637">
    <property type="entry name" value="Thioesterase/thiol ester dehydrase-isomerase"/>
    <property type="match status" value="1"/>
</dbReference>
<dbReference type="STRING" id="320778.ABT57_09845"/>
<dbReference type="OrthoDB" id="9800188at2"/>
<dbReference type="RefSeq" id="WP_047885050.1">
    <property type="nucleotide sequence ID" value="NZ_CP071326.1"/>
</dbReference>
<dbReference type="PIRSF" id="PIRSF020565">
    <property type="entry name" value="3Ho_Ac_ACP_DH_prd"/>
    <property type="match status" value="1"/>
</dbReference>
<accession>A0A0J1K6I2</accession>
<evidence type="ECO:0000313" key="2">
    <source>
        <dbReference type="Proteomes" id="UP000035909"/>
    </source>
</evidence>
<dbReference type="PATRIC" id="fig|320778.3.peg.2147"/>
<name>A0A0J1K6I2_9GAMM</name>
<dbReference type="InterPro" id="IPR016776">
    <property type="entry name" value="ApeP-like_dehydratase"/>
</dbReference>
<comment type="caution">
    <text evidence="1">The sequence shown here is derived from an EMBL/GenBank/DDBJ whole genome shotgun (WGS) entry which is preliminary data.</text>
</comment>
<dbReference type="InterPro" id="IPR029069">
    <property type="entry name" value="HotDog_dom_sf"/>
</dbReference>
<organism evidence="1 2">
    <name type="scientific">Photobacterium ganghwense</name>
    <dbReference type="NCBI Taxonomy" id="320778"/>
    <lineage>
        <taxon>Bacteria</taxon>
        <taxon>Pseudomonadati</taxon>
        <taxon>Pseudomonadota</taxon>
        <taxon>Gammaproteobacteria</taxon>
        <taxon>Vibrionales</taxon>
        <taxon>Vibrionaceae</taxon>
        <taxon>Photobacterium</taxon>
    </lineage>
</organism>
<keyword evidence="2" id="KW-1185">Reference proteome</keyword>
<proteinExistence type="predicted"/>